<dbReference type="Gene3D" id="3.10.450.50">
    <property type="match status" value="1"/>
</dbReference>
<dbReference type="AlphaFoldDB" id="A0A919QEV4"/>
<accession>A0A919QEV4</accession>
<comment type="caution">
    <text evidence="2">The sequence shown here is derived from an EMBL/GenBank/DDBJ whole genome shotgun (WGS) entry which is preliminary data.</text>
</comment>
<protein>
    <recommendedName>
        <fullName evidence="1">SnoaL-like domain-containing protein</fullName>
    </recommendedName>
</protein>
<organism evidence="2 3">
    <name type="scientific">Acrocarpospora phusangensis</name>
    <dbReference type="NCBI Taxonomy" id="1070424"/>
    <lineage>
        <taxon>Bacteria</taxon>
        <taxon>Bacillati</taxon>
        <taxon>Actinomycetota</taxon>
        <taxon>Actinomycetes</taxon>
        <taxon>Streptosporangiales</taxon>
        <taxon>Streptosporangiaceae</taxon>
        <taxon>Acrocarpospora</taxon>
    </lineage>
</organism>
<reference evidence="2" key="1">
    <citation type="submission" date="2021-01" db="EMBL/GenBank/DDBJ databases">
        <title>Whole genome shotgun sequence of Acrocarpospora phusangensis NBRC 108782.</title>
        <authorList>
            <person name="Komaki H."/>
            <person name="Tamura T."/>
        </authorList>
    </citation>
    <scope>NUCLEOTIDE SEQUENCE</scope>
    <source>
        <strain evidence="2">NBRC 108782</strain>
    </source>
</reference>
<dbReference type="SUPFAM" id="SSF54427">
    <property type="entry name" value="NTF2-like"/>
    <property type="match status" value="1"/>
</dbReference>
<name>A0A919QEV4_9ACTN</name>
<dbReference type="InterPro" id="IPR037401">
    <property type="entry name" value="SnoaL-like"/>
</dbReference>
<dbReference type="EMBL" id="BOOA01000060">
    <property type="protein sequence ID" value="GIH27652.1"/>
    <property type="molecule type" value="Genomic_DNA"/>
</dbReference>
<dbReference type="CDD" id="cd00531">
    <property type="entry name" value="NTF2_like"/>
    <property type="match status" value="1"/>
</dbReference>
<dbReference type="Proteomes" id="UP000640052">
    <property type="component" value="Unassembled WGS sequence"/>
</dbReference>
<dbReference type="RefSeq" id="WP_204044298.1">
    <property type="nucleotide sequence ID" value="NZ_BOOA01000060.1"/>
</dbReference>
<keyword evidence="3" id="KW-1185">Reference proteome</keyword>
<evidence type="ECO:0000313" key="3">
    <source>
        <dbReference type="Proteomes" id="UP000640052"/>
    </source>
</evidence>
<feature type="domain" description="SnoaL-like" evidence="1">
    <location>
        <begin position="7"/>
        <end position="107"/>
    </location>
</feature>
<proteinExistence type="predicted"/>
<dbReference type="InterPro" id="IPR032710">
    <property type="entry name" value="NTF2-like_dom_sf"/>
</dbReference>
<gene>
    <name evidence="2" type="ORF">Aph01nite_59620</name>
</gene>
<dbReference type="Pfam" id="PF12680">
    <property type="entry name" value="SnoaL_2"/>
    <property type="match status" value="1"/>
</dbReference>
<evidence type="ECO:0000313" key="2">
    <source>
        <dbReference type="EMBL" id="GIH27652.1"/>
    </source>
</evidence>
<sequence>MTPETTLRRLYELIDKDDHAGMAALFEPDAVYHRPGHDALVGRETIRRFYAVDRHIAAGAHTLDRIIVSGTRAAVDGSFTGATDDGRPLGHRFAEIFELSEAGRFTRRDSFLFISPI</sequence>
<evidence type="ECO:0000259" key="1">
    <source>
        <dbReference type="Pfam" id="PF12680"/>
    </source>
</evidence>